<feature type="transmembrane region" description="Helical" evidence="1">
    <location>
        <begin position="6"/>
        <end position="30"/>
    </location>
</feature>
<name>A0A4Q7YJE9_9GAMM</name>
<accession>A0A4Q7YJE9</accession>
<dbReference type="RefSeq" id="WP_130415671.1">
    <property type="nucleotide sequence ID" value="NZ_SHKX01000017.1"/>
</dbReference>
<evidence type="ECO:0000313" key="3">
    <source>
        <dbReference type="Proteomes" id="UP000292423"/>
    </source>
</evidence>
<reference evidence="2 3" key="1">
    <citation type="submission" date="2019-02" db="EMBL/GenBank/DDBJ databases">
        <title>Genomic Encyclopedia of Type Strains, Phase IV (KMG-IV): sequencing the most valuable type-strain genomes for metagenomic binning, comparative biology and taxonomic classification.</title>
        <authorList>
            <person name="Goeker M."/>
        </authorList>
    </citation>
    <scope>NUCLEOTIDE SEQUENCE [LARGE SCALE GENOMIC DNA]</scope>
    <source>
        <strain evidence="2 3">DSM 105135</strain>
    </source>
</reference>
<evidence type="ECO:0000256" key="1">
    <source>
        <dbReference type="SAM" id="Phobius"/>
    </source>
</evidence>
<dbReference type="OrthoDB" id="9880786at2"/>
<sequence>MKSFFTPVLMTLIITYFAYVMVTPIACLRVERSTLPVRLMGDLIEAAARPWATEATVLRIRLFTLRGQLKMANFIQHQFYFQPAITCPWNRHESA</sequence>
<proteinExistence type="predicted"/>
<dbReference type="EMBL" id="SHKX01000017">
    <property type="protein sequence ID" value="RZU36741.1"/>
    <property type="molecule type" value="Genomic_DNA"/>
</dbReference>
<keyword evidence="1" id="KW-0472">Membrane</keyword>
<keyword evidence="3" id="KW-1185">Reference proteome</keyword>
<evidence type="ECO:0000313" key="2">
    <source>
        <dbReference type="EMBL" id="RZU36741.1"/>
    </source>
</evidence>
<gene>
    <name evidence="2" type="ORF">EV700_3207</name>
</gene>
<organism evidence="2 3">
    <name type="scientific">Fluviicoccus keumensis</name>
    <dbReference type="NCBI Taxonomy" id="1435465"/>
    <lineage>
        <taxon>Bacteria</taxon>
        <taxon>Pseudomonadati</taxon>
        <taxon>Pseudomonadota</taxon>
        <taxon>Gammaproteobacteria</taxon>
        <taxon>Moraxellales</taxon>
        <taxon>Moraxellaceae</taxon>
        <taxon>Fluviicoccus</taxon>
    </lineage>
</organism>
<protein>
    <submittedName>
        <fullName evidence="2">Uncharacterized protein</fullName>
    </submittedName>
</protein>
<dbReference type="Proteomes" id="UP000292423">
    <property type="component" value="Unassembled WGS sequence"/>
</dbReference>
<dbReference type="AlphaFoldDB" id="A0A4Q7YJE9"/>
<comment type="caution">
    <text evidence="2">The sequence shown here is derived from an EMBL/GenBank/DDBJ whole genome shotgun (WGS) entry which is preliminary data.</text>
</comment>
<keyword evidence="1" id="KW-1133">Transmembrane helix</keyword>
<keyword evidence="1" id="KW-0812">Transmembrane</keyword>